<name>A0A9P4TF99_CURKU</name>
<dbReference type="AlphaFoldDB" id="A0A9P4TF99"/>
<dbReference type="EMBL" id="SWKU01000009">
    <property type="protein sequence ID" value="KAF3003452.1"/>
    <property type="molecule type" value="Genomic_DNA"/>
</dbReference>
<accession>A0A9P4TF99</accession>
<sequence length="194" mass="21929">MAEVIDPISLLFSAIKFLLPAQQLSDWTPEAPPQDKCYLTVYDFCYEAGTPQTPVGSSVVGSFRDRTKLKDDLESLPAQGATFRVYIYEELSMDDDALSNHLSSRGILTGYARQRSAHDTFEALMSQWRETESIRNTDSISYKLTVYAFDDVRHMYEDEVPPTSRRAFLAGLIRMNMAIQIRDIAGIHGRSVSM</sequence>
<evidence type="ECO:0000313" key="2">
    <source>
        <dbReference type="Proteomes" id="UP000801428"/>
    </source>
</evidence>
<gene>
    <name evidence="1" type="ORF">E8E13_002757</name>
</gene>
<dbReference type="Proteomes" id="UP000801428">
    <property type="component" value="Unassembled WGS sequence"/>
</dbReference>
<protein>
    <submittedName>
        <fullName evidence="1">Uncharacterized protein</fullName>
    </submittedName>
</protein>
<reference evidence="1" key="1">
    <citation type="submission" date="2019-04" db="EMBL/GenBank/DDBJ databases">
        <title>Sequencing of skin fungus with MAO and IRED activity.</title>
        <authorList>
            <person name="Marsaioli A.J."/>
            <person name="Bonatto J.M.C."/>
            <person name="Reis Junior O."/>
        </authorList>
    </citation>
    <scope>NUCLEOTIDE SEQUENCE</scope>
    <source>
        <strain evidence="1">30M1</strain>
    </source>
</reference>
<keyword evidence="2" id="KW-1185">Reference proteome</keyword>
<proteinExistence type="predicted"/>
<evidence type="ECO:0000313" key="1">
    <source>
        <dbReference type="EMBL" id="KAF3003452.1"/>
    </source>
</evidence>
<organism evidence="1 2">
    <name type="scientific">Curvularia kusanoi</name>
    <name type="common">Cochliobolus kusanoi</name>
    <dbReference type="NCBI Taxonomy" id="90978"/>
    <lineage>
        <taxon>Eukaryota</taxon>
        <taxon>Fungi</taxon>
        <taxon>Dikarya</taxon>
        <taxon>Ascomycota</taxon>
        <taxon>Pezizomycotina</taxon>
        <taxon>Dothideomycetes</taxon>
        <taxon>Pleosporomycetidae</taxon>
        <taxon>Pleosporales</taxon>
        <taxon>Pleosporineae</taxon>
        <taxon>Pleosporaceae</taxon>
        <taxon>Curvularia</taxon>
    </lineage>
</organism>
<comment type="caution">
    <text evidence="1">The sequence shown here is derived from an EMBL/GenBank/DDBJ whole genome shotgun (WGS) entry which is preliminary data.</text>
</comment>